<reference evidence="2 3" key="1">
    <citation type="submission" date="2018-09" db="EMBL/GenBank/DDBJ databases">
        <authorList>
            <person name="Zhu H."/>
        </authorList>
    </citation>
    <scope>NUCLEOTIDE SEQUENCE [LARGE SCALE GENOMIC DNA]</scope>
    <source>
        <strain evidence="2 3">K2S05-167</strain>
    </source>
</reference>
<evidence type="ECO:0000313" key="3">
    <source>
        <dbReference type="Proteomes" id="UP000286287"/>
    </source>
</evidence>
<name>A0A418V659_9DEIO</name>
<protein>
    <submittedName>
        <fullName evidence="2">DUF4388 domain-containing protein</fullName>
    </submittedName>
</protein>
<accession>A0A418V659</accession>
<feature type="domain" description="PatA-like N-terminal" evidence="1">
    <location>
        <begin position="2"/>
        <end position="99"/>
    </location>
</feature>
<dbReference type="InterPro" id="IPR025497">
    <property type="entry name" value="PatA-like_N"/>
</dbReference>
<dbReference type="EMBL" id="QYUJ01000014">
    <property type="protein sequence ID" value="RJF71515.1"/>
    <property type="molecule type" value="Genomic_DNA"/>
</dbReference>
<dbReference type="OrthoDB" id="61762at2"/>
<dbReference type="Proteomes" id="UP000286287">
    <property type="component" value="Unassembled WGS sequence"/>
</dbReference>
<proteinExistence type="predicted"/>
<gene>
    <name evidence="2" type="ORF">D3875_07970</name>
</gene>
<evidence type="ECO:0000313" key="2">
    <source>
        <dbReference type="EMBL" id="RJF71515.1"/>
    </source>
</evidence>
<evidence type="ECO:0000259" key="1">
    <source>
        <dbReference type="Pfam" id="PF14332"/>
    </source>
</evidence>
<sequence>MQGLLSDLPLLGLLELIHATRQTGVLEVESDLPFTIAFQQGQIVSGGILDWLGTDALYSCSLLPTRGKFQFRQRGVTGQPLAPYDMFTTEWARVSDEWAEVCTYIGSPSRLFSGDLPLFNEHGGRSIRAAARKSNRPLLELSQQVAEDVRSRRLRPTNRFAWFGLLINPDSQYATDHPVTLLLDGERNLGEIVDLAQDVNIVREYLLQAIQGGLRFQGSGWVLRDLIWENQYA</sequence>
<dbReference type="Pfam" id="PF14332">
    <property type="entry name" value="DUF4388"/>
    <property type="match status" value="1"/>
</dbReference>
<keyword evidence="3" id="KW-1185">Reference proteome</keyword>
<comment type="caution">
    <text evidence="2">The sequence shown here is derived from an EMBL/GenBank/DDBJ whole genome shotgun (WGS) entry which is preliminary data.</text>
</comment>
<dbReference type="RefSeq" id="WP_119762769.1">
    <property type="nucleotide sequence ID" value="NZ_QYUJ01000014.1"/>
</dbReference>
<organism evidence="2 3">
    <name type="scientific">Deinococcus cavernae</name>
    <dbReference type="NCBI Taxonomy" id="2320857"/>
    <lineage>
        <taxon>Bacteria</taxon>
        <taxon>Thermotogati</taxon>
        <taxon>Deinococcota</taxon>
        <taxon>Deinococci</taxon>
        <taxon>Deinococcales</taxon>
        <taxon>Deinococcaceae</taxon>
        <taxon>Deinococcus</taxon>
    </lineage>
</organism>
<dbReference type="AlphaFoldDB" id="A0A418V659"/>